<dbReference type="GO" id="GO:0005524">
    <property type="term" value="F:ATP binding"/>
    <property type="evidence" value="ECO:0007669"/>
    <property type="project" value="UniProtKB-KW"/>
</dbReference>
<dbReference type="InterPro" id="IPR000719">
    <property type="entry name" value="Prot_kinase_dom"/>
</dbReference>
<keyword evidence="1" id="KW-0547">Nucleotide-binding</keyword>
<dbReference type="Gene3D" id="3.30.200.20">
    <property type="entry name" value="Phosphorylase Kinase, domain 1"/>
    <property type="match status" value="1"/>
</dbReference>
<dbReference type="GO" id="GO:0004674">
    <property type="term" value="F:protein serine/threonine kinase activity"/>
    <property type="evidence" value="ECO:0007669"/>
    <property type="project" value="TreeGrafter"/>
</dbReference>
<dbReference type="PROSITE" id="PS50011">
    <property type="entry name" value="PROTEIN_KINASE_DOM"/>
    <property type="match status" value="1"/>
</dbReference>
<dbReference type="AlphaFoldDB" id="A0AA39TBB3"/>
<comment type="caution">
    <text evidence="4">The sequence shown here is derived from an EMBL/GenBank/DDBJ whole genome shotgun (WGS) entry which is preliminary data.</text>
</comment>
<gene>
    <name evidence="4" type="ORF">LWI29_035736</name>
</gene>
<dbReference type="GO" id="GO:0007166">
    <property type="term" value="P:cell surface receptor signaling pathway"/>
    <property type="evidence" value="ECO:0007669"/>
    <property type="project" value="InterPro"/>
</dbReference>
<evidence type="ECO:0000313" key="4">
    <source>
        <dbReference type="EMBL" id="KAK0602655.1"/>
    </source>
</evidence>
<dbReference type="Gene3D" id="1.10.510.10">
    <property type="entry name" value="Transferase(Phosphotransferase) domain 1"/>
    <property type="match status" value="1"/>
</dbReference>
<reference evidence="4" key="2">
    <citation type="submission" date="2023-06" db="EMBL/GenBank/DDBJ databases">
        <authorList>
            <person name="Swenson N.G."/>
            <person name="Wegrzyn J.L."/>
            <person name="Mcevoy S.L."/>
        </authorList>
    </citation>
    <scope>NUCLEOTIDE SEQUENCE</scope>
    <source>
        <strain evidence="4">NS2018</strain>
        <tissue evidence="4">Leaf</tissue>
    </source>
</reference>
<evidence type="ECO:0000259" key="3">
    <source>
        <dbReference type="PROSITE" id="PS50011"/>
    </source>
</evidence>
<dbReference type="EMBL" id="JAUESC010000003">
    <property type="protein sequence ID" value="KAK0602655.1"/>
    <property type="molecule type" value="Genomic_DNA"/>
</dbReference>
<dbReference type="PANTHER" id="PTHR27005">
    <property type="entry name" value="WALL-ASSOCIATED RECEPTOR KINASE-LIKE 21"/>
    <property type="match status" value="1"/>
</dbReference>
<keyword evidence="2" id="KW-0067">ATP-binding</keyword>
<organism evidence="4 5">
    <name type="scientific">Acer saccharum</name>
    <name type="common">Sugar maple</name>
    <dbReference type="NCBI Taxonomy" id="4024"/>
    <lineage>
        <taxon>Eukaryota</taxon>
        <taxon>Viridiplantae</taxon>
        <taxon>Streptophyta</taxon>
        <taxon>Embryophyta</taxon>
        <taxon>Tracheophyta</taxon>
        <taxon>Spermatophyta</taxon>
        <taxon>Magnoliopsida</taxon>
        <taxon>eudicotyledons</taxon>
        <taxon>Gunneridae</taxon>
        <taxon>Pentapetalae</taxon>
        <taxon>rosids</taxon>
        <taxon>malvids</taxon>
        <taxon>Sapindales</taxon>
        <taxon>Sapindaceae</taxon>
        <taxon>Hippocastanoideae</taxon>
        <taxon>Acereae</taxon>
        <taxon>Acer</taxon>
    </lineage>
</organism>
<dbReference type="InterPro" id="IPR045274">
    <property type="entry name" value="WAK-like"/>
</dbReference>
<keyword evidence="5" id="KW-1185">Reference proteome</keyword>
<dbReference type="InterPro" id="IPR011009">
    <property type="entry name" value="Kinase-like_dom_sf"/>
</dbReference>
<evidence type="ECO:0000256" key="2">
    <source>
        <dbReference type="ARBA" id="ARBA00022840"/>
    </source>
</evidence>
<proteinExistence type="predicted"/>
<name>A0AA39TBB3_ACESA</name>
<dbReference type="PANTHER" id="PTHR27005:SF466">
    <property type="entry name" value="NON-FUNCTIONAL PSEUDOKINASE ZED1-LIKE"/>
    <property type="match status" value="1"/>
</dbReference>
<sequence>MFNFFGGSYYFDGGCSQLVGRSEDSLIGVPVHSSRVGAVPVSSEGPSSILDVSAGAVVSISSAASMVGQGSKVSRDSVSPLVSFAQPIVSSVVSVDELDDRVGIVSPSVERVERVVLRNGFGSSCSPILDVDSDVQHREKEAFILKNGGILLEQLITTFDGKRNPICNFPSKELKLATNNYDTMNVMMDDVDFILYKGFLPDRQISIMKFKYKGQRSYDECINNIVFASQMSHKHILKLIGCCLETEVPILVFESLVKYGTLADHIANHHKCHLETLSWRQRLKIAMEISHTFAYLHVGFPRPIVYRLISSSQFLLDEHCVPKLYDFSIAQCIPEGETHIKDEPIRGKIRYIAPEHMEGVLDEKCDVYGFGILLLEILTGQRIFNLMQSNSETKDETETKDEDRKFFARVGDYWLRDFETGDENGLCHAFVKKINGENWFIVVVDPTIIGDGLCPETRQQIQVFLEFVVIKCLSLSGGDRPSMIDVAKQLKQLYLSASA</sequence>
<evidence type="ECO:0000256" key="1">
    <source>
        <dbReference type="ARBA" id="ARBA00022741"/>
    </source>
</evidence>
<dbReference type="Proteomes" id="UP001168877">
    <property type="component" value="Unassembled WGS sequence"/>
</dbReference>
<accession>A0AA39TBB3</accession>
<evidence type="ECO:0000313" key="5">
    <source>
        <dbReference type="Proteomes" id="UP001168877"/>
    </source>
</evidence>
<protein>
    <recommendedName>
        <fullName evidence="3">Protein kinase domain-containing protein</fullName>
    </recommendedName>
</protein>
<feature type="domain" description="Protein kinase" evidence="3">
    <location>
        <begin position="181"/>
        <end position="495"/>
    </location>
</feature>
<dbReference type="InterPro" id="IPR001245">
    <property type="entry name" value="Ser-Thr/Tyr_kinase_cat_dom"/>
</dbReference>
<dbReference type="SUPFAM" id="SSF56112">
    <property type="entry name" value="Protein kinase-like (PK-like)"/>
    <property type="match status" value="1"/>
</dbReference>
<reference evidence="4" key="1">
    <citation type="journal article" date="2022" name="Plant J.">
        <title>Strategies of tolerance reflected in two North American maple genomes.</title>
        <authorList>
            <person name="McEvoy S.L."/>
            <person name="Sezen U.U."/>
            <person name="Trouern-Trend A."/>
            <person name="McMahon S.M."/>
            <person name="Schaberg P.G."/>
            <person name="Yang J."/>
            <person name="Wegrzyn J.L."/>
            <person name="Swenson N.G."/>
        </authorList>
    </citation>
    <scope>NUCLEOTIDE SEQUENCE</scope>
    <source>
        <strain evidence="4">NS2018</strain>
    </source>
</reference>
<dbReference type="GO" id="GO:0005886">
    <property type="term" value="C:plasma membrane"/>
    <property type="evidence" value="ECO:0007669"/>
    <property type="project" value="TreeGrafter"/>
</dbReference>
<dbReference type="Pfam" id="PF07714">
    <property type="entry name" value="PK_Tyr_Ser-Thr"/>
    <property type="match status" value="1"/>
</dbReference>